<dbReference type="AlphaFoldDB" id="A0A9X2G7F3"/>
<dbReference type="GO" id="GO:0043590">
    <property type="term" value="C:bacterial nucleoid"/>
    <property type="evidence" value="ECO:0007669"/>
    <property type="project" value="UniProtKB-UniRule"/>
</dbReference>
<dbReference type="EMBL" id="JAMTCS010000001">
    <property type="protein sequence ID" value="MCP2263286.1"/>
    <property type="molecule type" value="Genomic_DNA"/>
</dbReference>
<dbReference type="GO" id="GO:0005829">
    <property type="term" value="C:cytosol"/>
    <property type="evidence" value="ECO:0007669"/>
    <property type="project" value="TreeGrafter"/>
</dbReference>
<evidence type="ECO:0000313" key="5">
    <source>
        <dbReference type="Proteomes" id="UP001139493"/>
    </source>
</evidence>
<reference evidence="4" key="1">
    <citation type="submission" date="2022-06" db="EMBL/GenBank/DDBJ databases">
        <title>Genomic Encyclopedia of Archaeal and Bacterial Type Strains, Phase II (KMG-II): from individual species to whole genera.</title>
        <authorList>
            <person name="Goeker M."/>
        </authorList>
    </citation>
    <scope>NUCLEOTIDE SEQUENCE</scope>
    <source>
        <strain evidence="4">DSM 26652</strain>
    </source>
</reference>
<comment type="caution">
    <text evidence="4">The sequence shown here is derived from an EMBL/GenBank/DDBJ whole genome shotgun (WGS) entry which is preliminary data.</text>
</comment>
<keyword evidence="1 2" id="KW-0238">DNA-binding</keyword>
<accession>A0A9X2G7F3</accession>
<comment type="function">
    <text evidence="2">Binds to DNA and alters its conformation. May be involved in regulation of gene expression, nucleoid organization and DNA protection.</text>
</comment>
<proteinExistence type="inferred from homology"/>
<comment type="similarity">
    <text evidence="2">Belongs to the YbaB/EbfC family.</text>
</comment>
<feature type="coiled-coil region" evidence="3">
    <location>
        <begin position="9"/>
        <end position="36"/>
    </location>
</feature>
<comment type="subunit">
    <text evidence="2">Homodimer.</text>
</comment>
<sequence length="127" mass="13313">MSTTPEFDVKALAAQTRQMQESMARARERIEQLQATGNDGTGMVTATVGGDGRVLSLRIDPSVIDPTRPDVVEDLVVAATNTAIDALRDLHAESIGAVTEQIGGLLDGLDGSPFGGAGHVPPPEQHR</sequence>
<evidence type="ECO:0000256" key="2">
    <source>
        <dbReference type="HAMAP-Rule" id="MF_00274"/>
    </source>
</evidence>
<evidence type="ECO:0000256" key="3">
    <source>
        <dbReference type="SAM" id="Coils"/>
    </source>
</evidence>
<dbReference type="InterPro" id="IPR004401">
    <property type="entry name" value="YbaB/EbfC"/>
</dbReference>
<organism evidence="4 5">
    <name type="scientific">Promicromonospora thailandica</name>
    <dbReference type="NCBI Taxonomy" id="765201"/>
    <lineage>
        <taxon>Bacteria</taxon>
        <taxon>Bacillati</taxon>
        <taxon>Actinomycetota</taxon>
        <taxon>Actinomycetes</taxon>
        <taxon>Micrococcales</taxon>
        <taxon>Promicromonosporaceae</taxon>
        <taxon>Promicromonospora</taxon>
    </lineage>
</organism>
<name>A0A9X2G7F3_9MICO</name>
<dbReference type="Proteomes" id="UP001139493">
    <property type="component" value="Unassembled WGS sequence"/>
</dbReference>
<keyword evidence="3" id="KW-0175">Coiled coil</keyword>
<dbReference type="Pfam" id="PF02575">
    <property type="entry name" value="YbaB_DNA_bd"/>
    <property type="match status" value="1"/>
</dbReference>
<dbReference type="Gene3D" id="3.30.1310.10">
    <property type="entry name" value="Nucleoid-associated protein YbaB-like domain"/>
    <property type="match status" value="1"/>
</dbReference>
<dbReference type="PANTHER" id="PTHR33449:SF1">
    <property type="entry name" value="NUCLEOID-ASSOCIATED PROTEIN YBAB"/>
    <property type="match status" value="1"/>
</dbReference>
<evidence type="ECO:0000313" key="4">
    <source>
        <dbReference type="EMBL" id="MCP2263286.1"/>
    </source>
</evidence>
<dbReference type="RefSeq" id="WP_253832628.1">
    <property type="nucleotide sequence ID" value="NZ_JAMTCS010000001.1"/>
</dbReference>
<dbReference type="SUPFAM" id="SSF82607">
    <property type="entry name" value="YbaB-like"/>
    <property type="match status" value="1"/>
</dbReference>
<keyword evidence="2" id="KW-0963">Cytoplasm</keyword>
<gene>
    <name evidence="4" type="ORF">APR03_000609</name>
</gene>
<dbReference type="GO" id="GO:0003677">
    <property type="term" value="F:DNA binding"/>
    <property type="evidence" value="ECO:0007669"/>
    <property type="project" value="UniProtKB-UniRule"/>
</dbReference>
<evidence type="ECO:0000256" key="1">
    <source>
        <dbReference type="ARBA" id="ARBA00023125"/>
    </source>
</evidence>
<dbReference type="InterPro" id="IPR036894">
    <property type="entry name" value="YbaB-like_sf"/>
</dbReference>
<dbReference type="HAMAP" id="MF_00274">
    <property type="entry name" value="DNA_YbaB_EbfC"/>
    <property type="match status" value="1"/>
</dbReference>
<comment type="subcellular location">
    <subcellularLocation>
        <location evidence="2">Cytoplasm</location>
        <location evidence="2">Nucleoid</location>
    </subcellularLocation>
</comment>
<dbReference type="PANTHER" id="PTHR33449">
    <property type="entry name" value="NUCLEOID-ASSOCIATED PROTEIN YBAB"/>
    <property type="match status" value="1"/>
</dbReference>
<protein>
    <recommendedName>
        <fullName evidence="2">Nucleoid-associated protein APR03_000609</fullName>
    </recommendedName>
</protein>
<keyword evidence="5" id="KW-1185">Reference proteome</keyword>
<dbReference type="NCBIfam" id="TIGR00103">
    <property type="entry name" value="DNA_YbaB_EbfC"/>
    <property type="match status" value="1"/>
</dbReference>